<accession>A0A0K8MB65</accession>
<dbReference type="InterPro" id="IPR001940">
    <property type="entry name" value="Peptidase_S1C"/>
</dbReference>
<dbReference type="PANTHER" id="PTHR22939">
    <property type="entry name" value="SERINE PROTEASE FAMILY S1C HTRA-RELATED"/>
    <property type="match status" value="1"/>
</dbReference>
<dbReference type="Proteomes" id="UP000036771">
    <property type="component" value="Unassembled WGS sequence"/>
</dbReference>
<evidence type="ECO:0000256" key="7">
    <source>
        <dbReference type="PIRSR" id="PIRSR611782-1"/>
    </source>
</evidence>
<gene>
    <name evidence="11" type="primary">degP</name>
    <name evidence="11" type="ORF">Cva_00339</name>
</gene>
<dbReference type="PRINTS" id="PR00834">
    <property type="entry name" value="PROTEASES2C"/>
</dbReference>
<protein>
    <submittedName>
        <fullName evidence="11">Periplasmic serine endoprotease DegP</fullName>
    </submittedName>
</protein>
<dbReference type="SUPFAM" id="SSF50156">
    <property type="entry name" value="PDZ domain-like"/>
    <property type="match status" value="2"/>
</dbReference>
<reference evidence="11 12" key="1">
    <citation type="submission" date="2015-03" db="EMBL/GenBank/DDBJ databases">
        <title>Caedibacter varicaedens, whole genome shotgun sequence.</title>
        <authorList>
            <person name="Suzuki H."/>
            <person name="Dapper A.L."/>
            <person name="Gibson A.K."/>
            <person name="Jackson C."/>
            <person name="Lee H."/>
            <person name="Pejaver V.R."/>
            <person name="Doak T."/>
            <person name="Lynch M."/>
        </authorList>
    </citation>
    <scope>NUCLEOTIDE SEQUENCE [LARGE SCALE GENOMIC DNA]</scope>
</reference>
<dbReference type="Pfam" id="PF13180">
    <property type="entry name" value="PDZ_2"/>
    <property type="match status" value="2"/>
</dbReference>
<sequence precursor="true">MNRFWQILFLGFLFLNNPKILAATEPVTPVSREQIQLSFAPVVKKVSPAVVNIYAVRVVNAQPVSPFFDDPLFKHFFGNALPFGSPHARIQKSLGSGVLVRADGVVITNYHVIKQAAEIKVVLADGREFSADIVVRDTRTDLAALKLKTMERNLPFLELRDADELQVGDIVLAVGNPFGFGQTVTMGIVSGLSRSEVGIKDFRSLIQTDAAVNPGNSGGPLVTLDGRIVGINTAIFSNTGASIGISFAIPSNLVAPVLVSVDHGGKIIRPWAGISLQSLTTEIGSQRRLSSLKGVLVTKVYKNTPAERAGLIVGDIILRIDGHEITNEASYRFRMATAKPSQTSSFVVWRNQHEQTLHITLETPPDVPNNKPVEISGRNPLSGSVVVTLSPAVASDLGIAYEETGGVVVLQLKPDSMATFSGLLPGDVILKVNDQEIATVDQLIRNLIRTRKGWEITFKRGSKVLVQTW</sequence>
<dbReference type="GO" id="GO:0004252">
    <property type="term" value="F:serine-type endopeptidase activity"/>
    <property type="evidence" value="ECO:0007669"/>
    <property type="project" value="InterPro"/>
</dbReference>
<comment type="caution">
    <text evidence="11">The sequence shown here is derived from an EMBL/GenBank/DDBJ whole genome shotgun (WGS) entry which is preliminary data.</text>
</comment>
<dbReference type="OrthoDB" id="9758917at2"/>
<evidence type="ECO:0000256" key="2">
    <source>
        <dbReference type="ARBA" id="ARBA00022670"/>
    </source>
</evidence>
<dbReference type="PROSITE" id="PS50106">
    <property type="entry name" value="PDZ"/>
    <property type="match status" value="2"/>
</dbReference>
<evidence type="ECO:0000256" key="5">
    <source>
        <dbReference type="ARBA" id="ARBA00022801"/>
    </source>
</evidence>
<keyword evidence="12" id="KW-1185">Reference proteome</keyword>
<keyword evidence="5" id="KW-0378">Hydrolase</keyword>
<feature type="chain" id="PRO_5038521565" evidence="9">
    <location>
        <begin position="23"/>
        <end position="469"/>
    </location>
</feature>
<dbReference type="STRING" id="1629334.Cva_00339"/>
<keyword evidence="4" id="KW-0677">Repeat</keyword>
<evidence type="ECO:0000256" key="4">
    <source>
        <dbReference type="ARBA" id="ARBA00022737"/>
    </source>
</evidence>
<feature type="active site" description="Charge relay system" evidence="7">
    <location>
        <position position="111"/>
    </location>
</feature>
<dbReference type="NCBIfam" id="TIGR02037">
    <property type="entry name" value="degP_htrA_DO"/>
    <property type="match status" value="1"/>
</dbReference>
<name>A0A0K8MB65_9PROT</name>
<evidence type="ECO:0000256" key="1">
    <source>
        <dbReference type="ARBA" id="ARBA00010541"/>
    </source>
</evidence>
<proteinExistence type="inferred from homology"/>
<evidence type="ECO:0000313" key="12">
    <source>
        <dbReference type="Proteomes" id="UP000036771"/>
    </source>
</evidence>
<dbReference type="GO" id="GO:0006508">
    <property type="term" value="P:proteolysis"/>
    <property type="evidence" value="ECO:0007669"/>
    <property type="project" value="UniProtKB-KW"/>
</dbReference>
<keyword evidence="2 11" id="KW-0645">Protease</keyword>
<organism evidence="11 12">
    <name type="scientific">Caedimonas varicaedens</name>
    <dbReference type="NCBI Taxonomy" id="1629334"/>
    <lineage>
        <taxon>Bacteria</taxon>
        <taxon>Pseudomonadati</taxon>
        <taxon>Pseudomonadota</taxon>
        <taxon>Alphaproteobacteria</taxon>
        <taxon>Holosporales</taxon>
        <taxon>Caedimonadaceae</taxon>
        <taxon>Caedimonas</taxon>
    </lineage>
</organism>
<evidence type="ECO:0000256" key="8">
    <source>
        <dbReference type="PIRSR" id="PIRSR611782-2"/>
    </source>
</evidence>
<dbReference type="InterPro" id="IPR009003">
    <property type="entry name" value="Peptidase_S1_PA"/>
</dbReference>
<keyword evidence="6" id="KW-0720">Serine protease</keyword>
<dbReference type="Gene3D" id="2.40.10.120">
    <property type="match status" value="1"/>
</dbReference>
<evidence type="ECO:0000256" key="3">
    <source>
        <dbReference type="ARBA" id="ARBA00022729"/>
    </source>
</evidence>
<dbReference type="Pfam" id="PF13365">
    <property type="entry name" value="Trypsin_2"/>
    <property type="match status" value="1"/>
</dbReference>
<feature type="domain" description="PDZ" evidence="10">
    <location>
        <begin position="256"/>
        <end position="327"/>
    </location>
</feature>
<dbReference type="AlphaFoldDB" id="A0A0K8MB65"/>
<dbReference type="SMART" id="SM00228">
    <property type="entry name" value="PDZ"/>
    <property type="match status" value="2"/>
</dbReference>
<dbReference type="SUPFAM" id="SSF50494">
    <property type="entry name" value="Trypsin-like serine proteases"/>
    <property type="match status" value="1"/>
</dbReference>
<dbReference type="InterPro" id="IPR001478">
    <property type="entry name" value="PDZ"/>
</dbReference>
<feature type="binding site" evidence="8">
    <location>
        <position position="111"/>
    </location>
    <ligand>
        <name>substrate</name>
    </ligand>
</feature>
<evidence type="ECO:0000256" key="9">
    <source>
        <dbReference type="SAM" id="SignalP"/>
    </source>
</evidence>
<evidence type="ECO:0000259" key="10">
    <source>
        <dbReference type="PROSITE" id="PS50106"/>
    </source>
</evidence>
<feature type="binding site" evidence="8">
    <location>
        <position position="141"/>
    </location>
    <ligand>
        <name>substrate</name>
    </ligand>
</feature>
<dbReference type="Gene3D" id="2.30.42.10">
    <property type="match status" value="2"/>
</dbReference>
<evidence type="ECO:0000313" key="11">
    <source>
        <dbReference type="EMBL" id="GAO97702.1"/>
    </source>
</evidence>
<keyword evidence="3 9" id="KW-0732">Signal</keyword>
<dbReference type="EMBL" id="BBVC01000014">
    <property type="protein sequence ID" value="GAO97702.1"/>
    <property type="molecule type" value="Genomic_DNA"/>
</dbReference>
<feature type="binding site" evidence="8">
    <location>
        <begin position="215"/>
        <end position="217"/>
    </location>
    <ligand>
        <name>substrate</name>
    </ligand>
</feature>
<dbReference type="InterPro" id="IPR036034">
    <property type="entry name" value="PDZ_sf"/>
</dbReference>
<feature type="active site" description="Charge relay system" evidence="7">
    <location>
        <position position="217"/>
    </location>
</feature>
<comment type="similarity">
    <text evidence="1">Belongs to the peptidase S1C family.</text>
</comment>
<evidence type="ECO:0000256" key="6">
    <source>
        <dbReference type="ARBA" id="ARBA00022825"/>
    </source>
</evidence>
<feature type="active site" description="Charge relay system" evidence="7">
    <location>
        <position position="141"/>
    </location>
</feature>
<feature type="signal peptide" evidence="9">
    <location>
        <begin position="1"/>
        <end position="22"/>
    </location>
</feature>
<feature type="domain" description="PDZ" evidence="10">
    <location>
        <begin position="386"/>
        <end position="462"/>
    </location>
</feature>
<dbReference type="InterPro" id="IPR011782">
    <property type="entry name" value="Pept_S1C_Do"/>
</dbReference>
<dbReference type="PANTHER" id="PTHR22939:SF129">
    <property type="entry name" value="SERINE PROTEASE HTRA2, MITOCHONDRIAL"/>
    <property type="match status" value="1"/>
</dbReference>